<gene>
    <name evidence="2" type="ORF">PSNMU_V1.4_AUG-EV-PASAV3_0042480</name>
</gene>
<dbReference type="GO" id="GO:0004722">
    <property type="term" value="F:protein serine/threonine phosphatase activity"/>
    <property type="evidence" value="ECO:0007669"/>
    <property type="project" value="InterPro"/>
</dbReference>
<organism evidence="2 3">
    <name type="scientific">Pseudo-nitzschia multistriata</name>
    <dbReference type="NCBI Taxonomy" id="183589"/>
    <lineage>
        <taxon>Eukaryota</taxon>
        <taxon>Sar</taxon>
        <taxon>Stramenopiles</taxon>
        <taxon>Ochrophyta</taxon>
        <taxon>Bacillariophyta</taxon>
        <taxon>Bacillariophyceae</taxon>
        <taxon>Bacillariophycidae</taxon>
        <taxon>Bacillariales</taxon>
        <taxon>Bacillariaceae</taxon>
        <taxon>Pseudo-nitzschia</taxon>
    </lineage>
</organism>
<proteinExistence type="predicted"/>
<evidence type="ECO:0000313" key="2">
    <source>
        <dbReference type="EMBL" id="VEU37429.1"/>
    </source>
</evidence>
<protein>
    <recommendedName>
        <fullName evidence="1">PPM-type phosphatase domain-containing protein</fullName>
    </recommendedName>
</protein>
<dbReference type="Proteomes" id="UP000291116">
    <property type="component" value="Unassembled WGS sequence"/>
</dbReference>
<evidence type="ECO:0000259" key="1">
    <source>
        <dbReference type="PROSITE" id="PS51746"/>
    </source>
</evidence>
<dbReference type="EMBL" id="CAACVS010000126">
    <property type="protein sequence ID" value="VEU37429.1"/>
    <property type="molecule type" value="Genomic_DNA"/>
</dbReference>
<evidence type="ECO:0000313" key="3">
    <source>
        <dbReference type="Proteomes" id="UP000291116"/>
    </source>
</evidence>
<dbReference type="InterPro" id="IPR001932">
    <property type="entry name" value="PPM-type_phosphatase-like_dom"/>
</dbReference>
<feature type="domain" description="PPM-type phosphatase" evidence="1">
    <location>
        <begin position="1"/>
        <end position="325"/>
    </location>
</feature>
<keyword evidence="3" id="KW-1185">Reference proteome</keyword>
<dbReference type="Gene3D" id="3.60.40.10">
    <property type="entry name" value="PPM-type phosphatase domain"/>
    <property type="match status" value="1"/>
</dbReference>
<sequence>MMGVFSGHGEEGSRCANFSQRVLPQQLAKFVRQKRVQAYKKSLKSAGKTNQGAWNPKMWPLLSALEYKQCCERAFRETNKMLHEDKNIDDRFSGTSLASVCFHGKHMYVCNVGACNVILGRRCSDNSTRSYKNCSDYNGEEEKCEIEEYACHSDKAEEIPCRSVGERLAVPLTTNHTVCSLEEQERIKLFGAEVKEVNQTEEDTSSIFDTQEGGGSGRKSLRAFLPGKAYPSSRLTRSIGDSALEEIGIVSDPDTISCNLAETDDVVVIASNAVFEFLSNQEVIDLCTASCDPLQASEAVTRAAYKKWIEKKNRCDDITVIVCFLSKNATKNSARSEVVNVSTEMDVPAMADFDEEDDV</sequence>
<dbReference type="PROSITE" id="PS51746">
    <property type="entry name" value="PPM_2"/>
    <property type="match status" value="1"/>
</dbReference>
<dbReference type="InterPro" id="IPR036457">
    <property type="entry name" value="PPM-type-like_dom_sf"/>
</dbReference>
<dbReference type="AlphaFoldDB" id="A0A448Z5X4"/>
<dbReference type="SUPFAM" id="SSF81606">
    <property type="entry name" value="PP2C-like"/>
    <property type="match status" value="1"/>
</dbReference>
<dbReference type="OrthoDB" id="10264738at2759"/>
<dbReference type="PANTHER" id="PTHR47992">
    <property type="entry name" value="PROTEIN PHOSPHATASE"/>
    <property type="match status" value="1"/>
</dbReference>
<dbReference type="SMART" id="SM00332">
    <property type="entry name" value="PP2Cc"/>
    <property type="match status" value="1"/>
</dbReference>
<dbReference type="CDD" id="cd00143">
    <property type="entry name" value="PP2Cc"/>
    <property type="match status" value="1"/>
</dbReference>
<accession>A0A448Z5X4</accession>
<reference evidence="2 3" key="1">
    <citation type="submission" date="2019-01" db="EMBL/GenBank/DDBJ databases">
        <authorList>
            <person name="Ferrante I. M."/>
        </authorList>
    </citation>
    <scope>NUCLEOTIDE SEQUENCE [LARGE SCALE GENOMIC DNA]</scope>
    <source>
        <strain evidence="2 3">B856</strain>
    </source>
</reference>
<dbReference type="Pfam" id="PF00481">
    <property type="entry name" value="PP2C"/>
    <property type="match status" value="2"/>
</dbReference>
<dbReference type="InterPro" id="IPR015655">
    <property type="entry name" value="PP2C"/>
</dbReference>
<name>A0A448Z5X4_9STRA</name>